<feature type="region of interest" description="Disordered" evidence="1">
    <location>
        <begin position="124"/>
        <end position="146"/>
    </location>
</feature>
<feature type="region of interest" description="Disordered" evidence="1">
    <location>
        <begin position="1"/>
        <end position="20"/>
    </location>
</feature>
<feature type="compositionally biased region" description="Acidic residues" evidence="1">
    <location>
        <begin position="164"/>
        <end position="178"/>
    </location>
</feature>
<evidence type="ECO:0000256" key="1">
    <source>
        <dbReference type="SAM" id="MobiDB-lite"/>
    </source>
</evidence>
<feature type="compositionally biased region" description="Basic residues" evidence="1">
    <location>
        <begin position="190"/>
        <end position="210"/>
    </location>
</feature>
<dbReference type="AlphaFoldDB" id="A0A6P4ZCA3"/>
<dbReference type="KEGG" id="bbel:109473288"/>
<evidence type="ECO:0000313" key="2">
    <source>
        <dbReference type="Proteomes" id="UP000515135"/>
    </source>
</evidence>
<proteinExistence type="predicted"/>
<protein>
    <submittedName>
        <fullName evidence="3">Uncharacterized protein LOC109473288</fullName>
    </submittedName>
</protein>
<keyword evidence="2" id="KW-1185">Reference proteome</keyword>
<feature type="region of interest" description="Disordered" evidence="1">
    <location>
        <begin position="164"/>
        <end position="249"/>
    </location>
</feature>
<dbReference type="Proteomes" id="UP000515135">
    <property type="component" value="Unplaced"/>
</dbReference>
<feature type="compositionally biased region" description="Polar residues" evidence="1">
    <location>
        <begin position="180"/>
        <end position="189"/>
    </location>
</feature>
<name>A0A6P4ZCA3_BRABE</name>
<accession>A0A6P4ZCA3</accession>
<sequence length="249" mass="28361">MASNSKECEPIEMRNDSGDEKCCHITDKAKQNRKARLRQFDTNSETEDMEATSGVYCLDSDSETNSAFNSSTLAWFEGSQRVDSNSETRDLETTSGVFYSDSDDDLGPKQKRFKRWHIYEPIEGRGDTEEITEQEYKSDDNDEYEEDGFVVFGDKVEEVILSESEEEAMTTSSEEDYNSDFFNSSNARVSQKRCIKPKQNRRCFRGRSRSTKVEPSHSPKSDPELQESPESPASPTDRGMYVNLPSCSN</sequence>
<dbReference type="RefSeq" id="XP_019628722.1">
    <property type="nucleotide sequence ID" value="XM_019773163.1"/>
</dbReference>
<feature type="compositionally biased region" description="Basic and acidic residues" evidence="1">
    <location>
        <begin position="211"/>
        <end position="223"/>
    </location>
</feature>
<evidence type="ECO:0000313" key="3">
    <source>
        <dbReference type="RefSeq" id="XP_019628722.1"/>
    </source>
</evidence>
<organism evidence="2 3">
    <name type="scientific">Branchiostoma belcheri</name>
    <name type="common">Amphioxus</name>
    <dbReference type="NCBI Taxonomy" id="7741"/>
    <lineage>
        <taxon>Eukaryota</taxon>
        <taxon>Metazoa</taxon>
        <taxon>Chordata</taxon>
        <taxon>Cephalochordata</taxon>
        <taxon>Leptocardii</taxon>
        <taxon>Amphioxiformes</taxon>
        <taxon>Branchiostomatidae</taxon>
        <taxon>Branchiostoma</taxon>
    </lineage>
</organism>
<feature type="compositionally biased region" description="Basic and acidic residues" evidence="1">
    <location>
        <begin position="124"/>
        <end position="139"/>
    </location>
</feature>
<gene>
    <name evidence="3" type="primary">LOC109473288</name>
</gene>
<reference evidence="3" key="1">
    <citation type="submission" date="2025-08" db="UniProtKB">
        <authorList>
            <consortium name="RefSeq"/>
        </authorList>
    </citation>
    <scope>IDENTIFICATION</scope>
    <source>
        <tissue evidence="3">Gonad</tissue>
    </source>
</reference>
<dbReference type="GeneID" id="109473288"/>